<organism evidence="1 2">
    <name type="scientific">Catharanthus roseus</name>
    <name type="common">Madagascar periwinkle</name>
    <name type="synonym">Vinca rosea</name>
    <dbReference type="NCBI Taxonomy" id="4058"/>
    <lineage>
        <taxon>Eukaryota</taxon>
        <taxon>Viridiplantae</taxon>
        <taxon>Streptophyta</taxon>
        <taxon>Embryophyta</taxon>
        <taxon>Tracheophyta</taxon>
        <taxon>Spermatophyta</taxon>
        <taxon>Magnoliopsida</taxon>
        <taxon>eudicotyledons</taxon>
        <taxon>Gunneridae</taxon>
        <taxon>Pentapetalae</taxon>
        <taxon>asterids</taxon>
        <taxon>lamiids</taxon>
        <taxon>Gentianales</taxon>
        <taxon>Apocynaceae</taxon>
        <taxon>Rauvolfioideae</taxon>
        <taxon>Vinceae</taxon>
        <taxon>Catharanthinae</taxon>
        <taxon>Catharanthus</taxon>
    </lineage>
</organism>
<sequence length="372" mass="39981">MDGDDDWDLFAVVRSCTNSTAAAASSSSSCSINPVAVNDFHVPEVIDLDDKDIIDESFQGLEEIYKELFSPNFSGSVPGEFQLDQRKIQAPPDHEQQVQPAAAGDQLVVQGQNQHLHIRHGIVCSSSPPQPAAAGRPRRRKNQQTKTVHQMTQEELSGDSWAWRKYGQKPIKGSPYPRNYYRCSTSKGCSARKQVERCPTDPNIFVVSYSGEHTHPRPTHRSSLAGSTRSKLSPSAKQTSTSAATTSINTAAQITSSPPAPATISPTTPIIGGESEGEENIENDNAEISGNVIEEEEEEEEDQEGNDDEEDILIPNNFITDDILKGFQELTGGGGATNNNGSDSSGTFADKSSCSLLSPPWTPTSSTAGGGC</sequence>
<evidence type="ECO:0000313" key="2">
    <source>
        <dbReference type="Proteomes" id="UP001060085"/>
    </source>
</evidence>
<reference evidence="2" key="1">
    <citation type="journal article" date="2023" name="Nat. Plants">
        <title>Single-cell RNA sequencing provides a high-resolution roadmap for understanding the multicellular compartmentation of specialized metabolism.</title>
        <authorList>
            <person name="Sun S."/>
            <person name="Shen X."/>
            <person name="Li Y."/>
            <person name="Li Y."/>
            <person name="Wang S."/>
            <person name="Li R."/>
            <person name="Zhang H."/>
            <person name="Shen G."/>
            <person name="Guo B."/>
            <person name="Wei J."/>
            <person name="Xu J."/>
            <person name="St-Pierre B."/>
            <person name="Chen S."/>
            <person name="Sun C."/>
        </authorList>
    </citation>
    <scope>NUCLEOTIDE SEQUENCE [LARGE SCALE GENOMIC DNA]</scope>
</reference>
<proteinExistence type="predicted"/>
<name>A0ACC0AAB3_CATRO</name>
<protein>
    <submittedName>
        <fullName evidence="1">Uncharacterized protein</fullName>
    </submittedName>
</protein>
<keyword evidence="2" id="KW-1185">Reference proteome</keyword>
<gene>
    <name evidence="1" type="ORF">M9H77_26613</name>
</gene>
<dbReference type="Proteomes" id="UP001060085">
    <property type="component" value="Linkage Group LG06"/>
</dbReference>
<comment type="caution">
    <text evidence="1">The sequence shown here is derived from an EMBL/GenBank/DDBJ whole genome shotgun (WGS) entry which is preliminary data.</text>
</comment>
<accession>A0ACC0AAB3</accession>
<dbReference type="EMBL" id="CM044706">
    <property type="protein sequence ID" value="KAI5657820.1"/>
    <property type="molecule type" value="Genomic_DNA"/>
</dbReference>
<evidence type="ECO:0000313" key="1">
    <source>
        <dbReference type="EMBL" id="KAI5657820.1"/>
    </source>
</evidence>